<feature type="transmembrane region" description="Helical" evidence="1">
    <location>
        <begin position="16"/>
        <end position="35"/>
    </location>
</feature>
<name>A0A0K0XVA0_9GAMM</name>
<evidence type="ECO:0000313" key="2">
    <source>
        <dbReference type="EMBL" id="AKS41608.1"/>
    </source>
</evidence>
<keyword evidence="1" id="KW-1133">Transmembrane helix</keyword>
<sequence>MGANPANRRFLEAMDFILPILLAVFFIHLLVFARLGLKRREFYYLALVVTFTLLCASILLRMFAPELALGSWNLAWVLRVGAWLSALVSISWTLSRILRRRRERQPGD</sequence>
<protein>
    <submittedName>
        <fullName evidence="2">Uncharacterized protein</fullName>
    </submittedName>
</protein>
<evidence type="ECO:0000256" key="1">
    <source>
        <dbReference type="SAM" id="Phobius"/>
    </source>
</evidence>
<dbReference type="STRING" id="1579979.WM2015_1234"/>
<dbReference type="AlphaFoldDB" id="A0A0K0XVA0"/>
<organism evidence="2 3">
    <name type="scientific">Wenzhouxiangella marina</name>
    <dbReference type="NCBI Taxonomy" id="1579979"/>
    <lineage>
        <taxon>Bacteria</taxon>
        <taxon>Pseudomonadati</taxon>
        <taxon>Pseudomonadota</taxon>
        <taxon>Gammaproteobacteria</taxon>
        <taxon>Chromatiales</taxon>
        <taxon>Wenzhouxiangellaceae</taxon>
        <taxon>Wenzhouxiangella</taxon>
    </lineage>
</organism>
<feature type="transmembrane region" description="Helical" evidence="1">
    <location>
        <begin position="76"/>
        <end position="94"/>
    </location>
</feature>
<feature type="transmembrane region" description="Helical" evidence="1">
    <location>
        <begin position="42"/>
        <end position="64"/>
    </location>
</feature>
<dbReference type="Proteomes" id="UP000066624">
    <property type="component" value="Chromosome"/>
</dbReference>
<dbReference type="EMBL" id="CP012154">
    <property type="protein sequence ID" value="AKS41608.1"/>
    <property type="molecule type" value="Genomic_DNA"/>
</dbReference>
<dbReference type="KEGG" id="wma:WM2015_1234"/>
<keyword evidence="3" id="KW-1185">Reference proteome</keyword>
<accession>A0A0K0XVA0</accession>
<evidence type="ECO:0000313" key="3">
    <source>
        <dbReference type="Proteomes" id="UP000066624"/>
    </source>
</evidence>
<keyword evidence="1" id="KW-0812">Transmembrane</keyword>
<reference evidence="2 3" key="1">
    <citation type="submission" date="2015-07" db="EMBL/GenBank/DDBJ databases">
        <authorList>
            <person name="Noorani M."/>
        </authorList>
    </citation>
    <scope>NUCLEOTIDE SEQUENCE [LARGE SCALE GENOMIC DNA]</scope>
    <source>
        <strain evidence="2 3">KCTC 42284</strain>
    </source>
</reference>
<proteinExistence type="predicted"/>
<keyword evidence="1" id="KW-0472">Membrane</keyword>
<gene>
    <name evidence="2" type="ORF">WM2015_1234</name>
</gene>